<organism evidence="2 3">
    <name type="scientific">Sodiomyces alkalinus (strain CBS 110278 / VKM F-3762 / F11)</name>
    <name type="common">Alkaliphilic filamentous fungus</name>
    <dbReference type="NCBI Taxonomy" id="1314773"/>
    <lineage>
        <taxon>Eukaryota</taxon>
        <taxon>Fungi</taxon>
        <taxon>Dikarya</taxon>
        <taxon>Ascomycota</taxon>
        <taxon>Pezizomycotina</taxon>
        <taxon>Sordariomycetes</taxon>
        <taxon>Hypocreomycetidae</taxon>
        <taxon>Glomerellales</taxon>
        <taxon>Plectosphaerellaceae</taxon>
        <taxon>Sodiomyces</taxon>
    </lineage>
</organism>
<evidence type="ECO:0000313" key="3">
    <source>
        <dbReference type="Proteomes" id="UP000272025"/>
    </source>
</evidence>
<protein>
    <submittedName>
        <fullName evidence="2">Uncharacterized protein</fullName>
    </submittedName>
</protein>
<feature type="transmembrane region" description="Helical" evidence="1">
    <location>
        <begin position="65"/>
        <end position="83"/>
    </location>
</feature>
<accession>A0A3N2Q8Q7</accession>
<gene>
    <name evidence="2" type="ORF">SODALDRAFT_31236</name>
</gene>
<dbReference type="EMBL" id="ML119051">
    <property type="protein sequence ID" value="ROT43120.1"/>
    <property type="molecule type" value="Genomic_DNA"/>
</dbReference>
<dbReference type="Proteomes" id="UP000272025">
    <property type="component" value="Unassembled WGS sequence"/>
</dbReference>
<keyword evidence="1" id="KW-1133">Transmembrane helix</keyword>
<keyword evidence="3" id="KW-1185">Reference proteome</keyword>
<evidence type="ECO:0000256" key="1">
    <source>
        <dbReference type="SAM" id="Phobius"/>
    </source>
</evidence>
<dbReference type="GeneID" id="39577674"/>
<keyword evidence="1" id="KW-0472">Membrane</keyword>
<evidence type="ECO:0000313" key="2">
    <source>
        <dbReference type="EMBL" id="ROT43120.1"/>
    </source>
</evidence>
<keyword evidence="1" id="KW-0812">Transmembrane</keyword>
<dbReference type="AlphaFoldDB" id="A0A3N2Q8Q7"/>
<sequence>MGHRQSCTTIPPRPTANKTLQCLGSPCSCRQERDMRVVRGSNKYSGAGRKVGAAKAPRGEDSGNSGWSLLSLFTLFSLFTFFIY</sequence>
<dbReference type="RefSeq" id="XP_028470926.1">
    <property type="nucleotide sequence ID" value="XM_028609196.1"/>
</dbReference>
<reference evidence="2 3" key="1">
    <citation type="journal article" date="2018" name="Mol. Ecol.">
        <title>The obligate alkalophilic soda-lake fungus Sodiomyces alkalinus has shifted to a protein diet.</title>
        <authorList>
            <person name="Grum-Grzhimaylo A.A."/>
            <person name="Falkoski D.L."/>
            <person name="van den Heuvel J."/>
            <person name="Valero-Jimenez C.A."/>
            <person name="Min B."/>
            <person name="Choi I.G."/>
            <person name="Lipzen A."/>
            <person name="Daum C.G."/>
            <person name="Aanen D.K."/>
            <person name="Tsang A."/>
            <person name="Henrissat B."/>
            <person name="Bilanenko E.N."/>
            <person name="de Vries R.P."/>
            <person name="van Kan J.A.L."/>
            <person name="Grigoriev I.V."/>
            <person name="Debets A.J.M."/>
        </authorList>
    </citation>
    <scope>NUCLEOTIDE SEQUENCE [LARGE SCALE GENOMIC DNA]</scope>
    <source>
        <strain evidence="2 3">F11</strain>
    </source>
</reference>
<proteinExistence type="predicted"/>
<name>A0A3N2Q8Q7_SODAK</name>